<dbReference type="InterPro" id="IPR025372">
    <property type="entry name" value="DUF4362"/>
</dbReference>
<comment type="caution">
    <text evidence="1">The sequence shown here is derived from an EMBL/GenBank/DDBJ whole genome shotgun (WGS) entry which is preliminary data.</text>
</comment>
<accession>A0A2N0Z0C5</accession>
<keyword evidence="2" id="KW-1185">Reference proteome</keyword>
<dbReference type="AlphaFoldDB" id="A0A2N0Z0C5"/>
<dbReference type="RefSeq" id="WP_101177989.1">
    <property type="nucleotide sequence ID" value="NZ_PISE01000031.1"/>
</dbReference>
<dbReference type="Proteomes" id="UP000233375">
    <property type="component" value="Unassembled WGS sequence"/>
</dbReference>
<organism evidence="1 2">
    <name type="scientific">Niallia nealsonii</name>
    <dbReference type="NCBI Taxonomy" id="115979"/>
    <lineage>
        <taxon>Bacteria</taxon>
        <taxon>Bacillati</taxon>
        <taxon>Bacillota</taxon>
        <taxon>Bacilli</taxon>
        <taxon>Bacillales</taxon>
        <taxon>Bacillaceae</taxon>
        <taxon>Niallia</taxon>
    </lineage>
</organism>
<dbReference type="Pfam" id="PF14275">
    <property type="entry name" value="DUF4362"/>
    <property type="match status" value="1"/>
</dbReference>
<name>A0A2N0Z0C5_9BACI</name>
<dbReference type="OrthoDB" id="1912370at2"/>
<reference evidence="1 2" key="1">
    <citation type="journal article" date="2003" name="Int. J. Syst. Evol. Microbiol.">
        <title>Bacillus nealsonii sp. nov., isolated from a spacecraft-assembly facility, whose spores are gamma-radiation resistant.</title>
        <authorList>
            <person name="Venkateswaran K."/>
            <person name="Kempf M."/>
            <person name="Chen F."/>
            <person name="Satomi M."/>
            <person name="Nicholson W."/>
            <person name="Kern R."/>
        </authorList>
    </citation>
    <scope>NUCLEOTIDE SEQUENCE [LARGE SCALE GENOMIC DNA]</scope>
    <source>
        <strain evidence="1 2">FO-92</strain>
    </source>
</reference>
<dbReference type="PROSITE" id="PS51257">
    <property type="entry name" value="PROKAR_LIPOPROTEIN"/>
    <property type="match status" value="1"/>
</dbReference>
<gene>
    <name evidence="1" type="ORF">CWS01_14945</name>
</gene>
<sequence length="83" mass="9397">MERYVAIIIAILCINSLAACSKSESIAPHHFYSSEEAIKNGDIVIHGEINNNNNIERWDQFLKKVAEKQTDTIRITSYTNEGD</sequence>
<dbReference type="EMBL" id="PISE01000031">
    <property type="protein sequence ID" value="PKG22967.1"/>
    <property type="molecule type" value="Genomic_DNA"/>
</dbReference>
<proteinExistence type="predicted"/>
<evidence type="ECO:0000313" key="2">
    <source>
        <dbReference type="Proteomes" id="UP000233375"/>
    </source>
</evidence>
<protein>
    <submittedName>
        <fullName evidence="1">Uncharacterized protein</fullName>
    </submittedName>
</protein>
<evidence type="ECO:0000313" key="1">
    <source>
        <dbReference type="EMBL" id="PKG22967.1"/>
    </source>
</evidence>